<dbReference type="GO" id="GO:0016746">
    <property type="term" value="F:acyltransferase activity"/>
    <property type="evidence" value="ECO:0007669"/>
    <property type="project" value="UniProtKB-KW"/>
</dbReference>
<keyword evidence="2" id="KW-0012">Acyltransferase</keyword>
<protein>
    <submittedName>
        <fullName evidence="2">GNAT family N-acetyltransferase</fullName>
        <ecNumber evidence="2">2.3.1.-</ecNumber>
    </submittedName>
</protein>
<evidence type="ECO:0000313" key="2">
    <source>
        <dbReference type="EMBL" id="MFD2564528.1"/>
    </source>
</evidence>
<feature type="domain" description="N-acetyltransferase" evidence="1">
    <location>
        <begin position="3"/>
        <end position="156"/>
    </location>
</feature>
<accession>A0ABW5LI30</accession>
<dbReference type="SUPFAM" id="SSF55729">
    <property type="entry name" value="Acyl-CoA N-acyltransferases (Nat)"/>
    <property type="match status" value="1"/>
</dbReference>
<evidence type="ECO:0000259" key="1">
    <source>
        <dbReference type="PROSITE" id="PS51186"/>
    </source>
</evidence>
<sequence length="280" mass="32010">MNYTFKPIQTDDNSIEEISNVLQGTFPNTKKFTKEFVRWQYADNPIGPMIGYNAYLGDQLAAHYALMPLKACIDGKEEKGLLSLNTATHPNHRGKGLFTTLAQKSYDLAIDEGYSFVVGVANAQSTPGFLKKLDFQLAGSLEAKLGLGKVAYKDANDTFIFERIWDEASLHWRLSNPELPYHVKKGRVSVRTDNLFIQAVLRDFGEKQFVPNKNHPLGFRPIRLWIGINHNIDWKKSFYFDIPSRFRPSPLNLIFKDLSSKNRKFKSSEVRFSALDFDAY</sequence>
<dbReference type="Gene3D" id="3.40.630.30">
    <property type="match status" value="1"/>
</dbReference>
<comment type="caution">
    <text evidence="2">The sequence shown here is derived from an EMBL/GenBank/DDBJ whole genome shotgun (WGS) entry which is preliminary data.</text>
</comment>
<keyword evidence="2" id="KW-0808">Transferase</keyword>
<keyword evidence="3" id="KW-1185">Reference proteome</keyword>
<organism evidence="2 3">
    <name type="scientific">Aquimarina rubra</name>
    <dbReference type="NCBI Taxonomy" id="1920033"/>
    <lineage>
        <taxon>Bacteria</taxon>
        <taxon>Pseudomonadati</taxon>
        <taxon>Bacteroidota</taxon>
        <taxon>Flavobacteriia</taxon>
        <taxon>Flavobacteriales</taxon>
        <taxon>Flavobacteriaceae</taxon>
        <taxon>Aquimarina</taxon>
    </lineage>
</organism>
<dbReference type="Proteomes" id="UP001597319">
    <property type="component" value="Unassembled WGS sequence"/>
</dbReference>
<dbReference type="InterPro" id="IPR016181">
    <property type="entry name" value="Acyl_CoA_acyltransferase"/>
</dbReference>
<reference evidence="3" key="1">
    <citation type="journal article" date="2019" name="Int. J. Syst. Evol. Microbiol.">
        <title>The Global Catalogue of Microorganisms (GCM) 10K type strain sequencing project: providing services to taxonomists for standard genome sequencing and annotation.</title>
        <authorList>
            <consortium name="The Broad Institute Genomics Platform"/>
            <consortium name="The Broad Institute Genome Sequencing Center for Infectious Disease"/>
            <person name="Wu L."/>
            <person name="Ma J."/>
        </authorList>
    </citation>
    <scope>NUCLEOTIDE SEQUENCE [LARGE SCALE GENOMIC DNA]</scope>
    <source>
        <strain evidence="3">KCTC 52274</strain>
    </source>
</reference>
<dbReference type="RefSeq" id="WP_378183109.1">
    <property type="nucleotide sequence ID" value="NZ_JBHULE010000019.1"/>
</dbReference>
<dbReference type="PROSITE" id="PS51186">
    <property type="entry name" value="GNAT"/>
    <property type="match status" value="1"/>
</dbReference>
<dbReference type="Pfam" id="PF13527">
    <property type="entry name" value="Acetyltransf_9"/>
    <property type="match status" value="1"/>
</dbReference>
<name>A0ABW5LI30_9FLAO</name>
<gene>
    <name evidence="2" type="ORF">ACFSR1_17735</name>
</gene>
<proteinExistence type="predicted"/>
<dbReference type="EMBL" id="JBHULE010000019">
    <property type="protein sequence ID" value="MFD2564528.1"/>
    <property type="molecule type" value="Genomic_DNA"/>
</dbReference>
<dbReference type="InterPro" id="IPR000182">
    <property type="entry name" value="GNAT_dom"/>
</dbReference>
<evidence type="ECO:0000313" key="3">
    <source>
        <dbReference type="Proteomes" id="UP001597319"/>
    </source>
</evidence>
<dbReference type="EC" id="2.3.1.-" evidence="2"/>